<proteinExistence type="predicted"/>
<comment type="caution">
    <text evidence="1">The sequence shown here is derived from an EMBL/GenBank/DDBJ whole genome shotgun (WGS) entry which is preliminary data.</text>
</comment>
<name>A0A7W6HVA3_9BACT</name>
<dbReference type="InterPro" id="IPR016181">
    <property type="entry name" value="Acyl_CoA_acyltransferase"/>
</dbReference>
<sequence length="268" mass="31599">MNFVLYKGAWIKSIPPHKSLCESLFLCKQMLKMGGVLLINTFDFDTDEELPYYYVIKDSFGGIEELSTKMRNQVRKSFKTYDIRRISSDEMLRVGYPVFLAALQGYKVKARIISRLDFVNRIKKENLKGNIDYWAVYDKKTGKVVAVAINTLHEDCCEYSTMKADPQYLNSTYPYYGLIFEMNRYYLDELKLVYVNDGVKSITGHSNIQTFLIDKFNFRKAYCRVQIVYQWWFKLIVVLLYPFRSLIPVLKVRAILNMEEVRREMNGL</sequence>
<reference evidence="1 2" key="1">
    <citation type="submission" date="2020-08" db="EMBL/GenBank/DDBJ databases">
        <title>Genomic Encyclopedia of Type Strains, Phase IV (KMG-IV): sequencing the most valuable type-strain genomes for metagenomic binning, comparative biology and taxonomic classification.</title>
        <authorList>
            <person name="Goeker M."/>
        </authorList>
    </citation>
    <scope>NUCLEOTIDE SEQUENCE [LARGE SCALE GENOMIC DNA]</scope>
    <source>
        <strain evidence="1 2">DSM 105721</strain>
    </source>
</reference>
<protein>
    <submittedName>
        <fullName evidence="1">Uncharacterized protein</fullName>
    </submittedName>
</protein>
<dbReference type="OrthoDB" id="1099805at2"/>
<organism evidence="1 2">
    <name type="scientific">Butyricimonas faecihominis</name>
    <dbReference type="NCBI Taxonomy" id="1472416"/>
    <lineage>
        <taxon>Bacteria</taxon>
        <taxon>Pseudomonadati</taxon>
        <taxon>Bacteroidota</taxon>
        <taxon>Bacteroidia</taxon>
        <taxon>Bacteroidales</taxon>
        <taxon>Odoribacteraceae</taxon>
        <taxon>Butyricimonas</taxon>
    </lineage>
</organism>
<gene>
    <name evidence="1" type="ORF">GGR14_001329</name>
</gene>
<accession>A0A7W6HVA3</accession>
<evidence type="ECO:0000313" key="2">
    <source>
        <dbReference type="Proteomes" id="UP000546007"/>
    </source>
</evidence>
<dbReference type="AlphaFoldDB" id="A0A7W6HVA3"/>
<dbReference type="SUPFAM" id="SSF55729">
    <property type="entry name" value="Acyl-CoA N-acyltransferases (Nat)"/>
    <property type="match status" value="1"/>
</dbReference>
<dbReference type="Proteomes" id="UP000546007">
    <property type="component" value="Unassembled WGS sequence"/>
</dbReference>
<dbReference type="RefSeq" id="WP_151411489.1">
    <property type="nucleotide sequence ID" value="NZ_BMOZ01000014.1"/>
</dbReference>
<dbReference type="EMBL" id="JACIES010000002">
    <property type="protein sequence ID" value="MBB4025557.1"/>
    <property type="molecule type" value="Genomic_DNA"/>
</dbReference>
<keyword evidence="2" id="KW-1185">Reference proteome</keyword>
<evidence type="ECO:0000313" key="1">
    <source>
        <dbReference type="EMBL" id="MBB4025557.1"/>
    </source>
</evidence>
<dbReference type="GeneID" id="93103229"/>